<gene>
    <name evidence="1" type="ORF">LPB3_00005</name>
</gene>
<dbReference type="RefSeq" id="WP_065317546.1">
    <property type="nucleotide sequence ID" value="NZ_CP017477.1"/>
</dbReference>
<protein>
    <submittedName>
        <fullName evidence="1">Gliding motility lipoprotein GldD</fullName>
    </submittedName>
</protein>
<keyword evidence="2" id="KW-1185">Reference proteome</keyword>
<organism evidence="1 2">
    <name type="scientific">Polaribacter vadi</name>
    <dbReference type="NCBI Taxonomy" id="1774273"/>
    <lineage>
        <taxon>Bacteria</taxon>
        <taxon>Pseudomonadati</taxon>
        <taxon>Bacteroidota</taxon>
        <taxon>Flavobacteriia</taxon>
        <taxon>Flavobacteriales</taxon>
        <taxon>Flavobacteriaceae</taxon>
    </lineage>
</organism>
<dbReference type="OrthoDB" id="679501at2"/>
<dbReference type="NCBIfam" id="TIGR03512">
    <property type="entry name" value="GldD_lipo"/>
    <property type="match status" value="1"/>
</dbReference>
<accession>A0A1B8U3H4</accession>
<dbReference type="Proteomes" id="UP000092584">
    <property type="component" value="Unassembled WGS sequence"/>
</dbReference>
<keyword evidence="1" id="KW-0449">Lipoprotein</keyword>
<dbReference type="Pfam" id="PF25593">
    <property type="entry name" value="GldD_lipo"/>
    <property type="match status" value="1"/>
</dbReference>
<evidence type="ECO:0000313" key="1">
    <source>
        <dbReference type="EMBL" id="OBY66423.1"/>
    </source>
</evidence>
<dbReference type="STRING" id="1774273.LPB03_09530"/>
<sequence>MRKILPPFYYKIFFLLTFLLLFISCDEPVLPKPKAYLSLEYPKKEYKKLEVLRPYSFDVLKSTTIIDEKNNWLKITYPNLKASIDITYRPVENNLIELLTEAEKLVFKHAVKAEQIVPKDFINPKKKVFGSIYEITGNAASHLQFHVTDSTNNFIKGSLYFYVKPNYDSILPAVEYIKKDVLKLVETLEWKPI</sequence>
<dbReference type="AlphaFoldDB" id="A0A1B8U3H4"/>
<comment type="caution">
    <text evidence="1">The sequence shown here is derived from an EMBL/GenBank/DDBJ whole genome shotgun (WGS) entry which is preliminary data.</text>
</comment>
<dbReference type="PROSITE" id="PS51257">
    <property type="entry name" value="PROKAR_LIPOPROTEIN"/>
    <property type="match status" value="1"/>
</dbReference>
<evidence type="ECO:0000313" key="2">
    <source>
        <dbReference type="Proteomes" id="UP000092584"/>
    </source>
</evidence>
<dbReference type="EMBL" id="LSFM01000001">
    <property type="protein sequence ID" value="OBY66423.1"/>
    <property type="molecule type" value="Genomic_DNA"/>
</dbReference>
<dbReference type="KEGG" id="pob:LPB03_09530"/>
<dbReference type="InterPro" id="IPR019850">
    <property type="entry name" value="GldD-like"/>
</dbReference>
<reference evidence="2" key="1">
    <citation type="submission" date="2016-02" db="EMBL/GenBank/DDBJ databases">
        <authorList>
            <person name="Shin S.-K."/>
            <person name="Yi H."/>
            <person name="Kim E."/>
        </authorList>
    </citation>
    <scope>NUCLEOTIDE SEQUENCE [LARGE SCALE GENOMIC DNA]</scope>
    <source>
        <strain evidence="2">LPB0003</strain>
    </source>
</reference>
<name>A0A1B8U3H4_9FLAO</name>
<proteinExistence type="predicted"/>